<evidence type="ECO:0000259" key="2">
    <source>
        <dbReference type="Pfam" id="PF07287"/>
    </source>
</evidence>
<reference evidence="5" key="1">
    <citation type="submission" date="2020-06" db="EMBL/GenBank/DDBJ databases">
        <title>A chromosome-scale genome assembly of Talaromyces rugulosus W13939.</title>
        <authorList>
            <person name="Wang B."/>
            <person name="Guo L."/>
            <person name="Ye K."/>
            <person name="Wang L."/>
        </authorList>
    </citation>
    <scope>NUCLEOTIDE SEQUENCE [LARGE SCALE GENOMIC DNA]</scope>
    <source>
        <strain evidence="5">W13939</strain>
    </source>
</reference>
<sequence length="614" mass="67993">MSEKANTNGNGHSRPIVIGNVAGAMEEAPDAMYRMVTGKKHIDAITGDWAAELNIAWNAIRKYQDPSKGYEPGFLDQLDDSIDTIVSRGIKIVSNAGVLNVVECAKRTIEICQKHGYDKLVVAYVEGDNISDIVTDPKMLDAIGGIRHLDHPDCKLEEWKTPYCGVAYFGCRGIVEALRQGADIVICGRVTDASPVLALAAWWHNWDIDNWDAFANALVAGHLIECGPYATGANFSGFKAYLDDFYDLGFPIAEIDVDGSSVITKHEEARGYVDQMNLRAQFLYEIQGHVYLNPDVSADIENVRIENVPNSTNRVRISGAKGNPPPPTTKAIVCAIGGYQAEAVFYINGLDIDAKEQLLRRQLTYAFRNSNFSDLSIVRYGSVPPNPQSQASGTVTVRVLAKATTLEDISFKKFREPIYALRMQLYPGYHMGLDFRTMDPRMFMEIFPGLIEVKNLPHRVVVGDRIIDIEPHKVTAPAPGQRPSYETANPRPLESFGPTKKAPLGAVAHARSGDKGDNVNVGLFARSLEEYTWLQSFLTEDRIKGLFADDWKDLSRIERCEFPHILAVHFRVLDFLGGGGASSTRIDSLGKGVAEYLRSRIVDIPEKFLKNPKV</sequence>
<accession>A0A7H8QU53</accession>
<dbReference type="PANTHER" id="PTHR47585">
    <property type="match status" value="1"/>
</dbReference>
<feature type="domain" description="AtuA-like ferredoxin-fold" evidence="3">
    <location>
        <begin position="503"/>
        <end position="599"/>
    </location>
</feature>
<gene>
    <name evidence="4" type="ORF">TRUGW13939_04438</name>
</gene>
<dbReference type="EMBL" id="CP055899">
    <property type="protein sequence ID" value="QKX57326.1"/>
    <property type="molecule type" value="Genomic_DNA"/>
</dbReference>
<dbReference type="GeneID" id="55991939"/>
<evidence type="ECO:0008006" key="6">
    <source>
        <dbReference type="Google" id="ProtNLM"/>
    </source>
</evidence>
<protein>
    <recommendedName>
        <fullName evidence="6">DUF1446-domain-containing protein</fullName>
    </recommendedName>
</protein>
<dbReference type="Pfam" id="PF07287">
    <property type="entry name" value="AtuA"/>
    <property type="match status" value="1"/>
</dbReference>
<dbReference type="InterPro" id="IPR010839">
    <property type="entry name" value="AtuA_N"/>
</dbReference>
<proteinExistence type="predicted"/>
<feature type="domain" description="Acyclic terpene utilisation N-terminal" evidence="2">
    <location>
        <begin position="16"/>
        <end position="461"/>
    </location>
</feature>
<dbReference type="Proteomes" id="UP000509510">
    <property type="component" value="Chromosome II"/>
</dbReference>
<dbReference type="RefSeq" id="XP_035343504.1">
    <property type="nucleotide sequence ID" value="XM_035487611.1"/>
</dbReference>
<dbReference type="PANTHER" id="PTHR47585:SF1">
    <property type="entry name" value="DUF1446 DOMAIN-CONTAINING PROTEIN"/>
    <property type="match status" value="1"/>
</dbReference>
<dbReference type="KEGG" id="trg:TRUGW13939_04438"/>
<evidence type="ECO:0000313" key="5">
    <source>
        <dbReference type="Proteomes" id="UP000509510"/>
    </source>
</evidence>
<evidence type="ECO:0000313" key="4">
    <source>
        <dbReference type="EMBL" id="QKX57326.1"/>
    </source>
</evidence>
<evidence type="ECO:0000256" key="1">
    <source>
        <dbReference type="SAM" id="MobiDB-lite"/>
    </source>
</evidence>
<name>A0A7H8QU53_TALRU</name>
<feature type="region of interest" description="Disordered" evidence="1">
    <location>
        <begin position="474"/>
        <end position="498"/>
    </location>
</feature>
<dbReference type="Pfam" id="PF23544">
    <property type="entry name" value="AtuA_ferredoxin"/>
    <property type="match status" value="1"/>
</dbReference>
<dbReference type="AlphaFoldDB" id="A0A7H8QU53"/>
<evidence type="ECO:0000259" key="3">
    <source>
        <dbReference type="Pfam" id="PF23544"/>
    </source>
</evidence>
<dbReference type="InterPro" id="IPR056362">
    <property type="entry name" value="AtuA-like_ferredoxin_dom"/>
</dbReference>
<keyword evidence="5" id="KW-1185">Reference proteome</keyword>
<dbReference type="OrthoDB" id="10265871at2759"/>
<organism evidence="4 5">
    <name type="scientific">Talaromyces rugulosus</name>
    <name type="common">Penicillium rugulosum</name>
    <dbReference type="NCBI Taxonomy" id="121627"/>
    <lineage>
        <taxon>Eukaryota</taxon>
        <taxon>Fungi</taxon>
        <taxon>Dikarya</taxon>
        <taxon>Ascomycota</taxon>
        <taxon>Pezizomycotina</taxon>
        <taxon>Eurotiomycetes</taxon>
        <taxon>Eurotiomycetidae</taxon>
        <taxon>Eurotiales</taxon>
        <taxon>Trichocomaceae</taxon>
        <taxon>Talaromyces</taxon>
        <taxon>Talaromyces sect. Islandici</taxon>
    </lineage>
</organism>